<keyword evidence="5" id="KW-0073">Auxin biosynthesis</keyword>
<dbReference type="GO" id="GO:0050361">
    <property type="term" value="F:tryptophan 2-monooxygenase activity"/>
    <property type="evidence" value="ECO:0007669"/>
    <property type="project" value="UniProtKB-EC"/>
</dbReference>
<dbReference type="EMBL" id="RDSM01000001">
    <property type="protein sequence ID" value="RXH58834.1"/>
    <property type="molecule type" value="Genomic_DNA"/>
</dbReference>
<dbReference type="InterPro" id="IPR036188">
    <property type="entry name" value="FAD/NAD-bd_sf"/>
</dbReference>
<evidence type="ECO:0000256" key="4">
    <source>
        <dbReference type="ARBA" id="ARBA00017871"/>
    </source>
</evidence>
<comment type="similarity">
    <text evidence="2">Belongs to the tryptophan 2-monooxygenase family.</text>
</comment>
<name>A0A4V1L6D0_9BACT</name>
<evidence type="ECO:0000256" key="1">
    <source>
        <dbReference type="ARBA" id="ARBA00004814"/>
    </source>
</evidence>
<dbReference type="RefSeq" id="WP_128912758.1">
    <property type="nucleotide sequence ID" value="NZ_RDSM01000001.1"/>
</dbReference>
<accession>A0A4V1L6D0</accession>
<dbReference type="GO" id="GO:0009851">
    <property type="term" value="P:auxin biosynthetic process"/>
    <property type="evidence" value="ECO:0007669"/>
    <property type="project" value="UniProtKB-KW"/>
</dbReference>
<comment type="caution">
    <text evidence="8">The sequence shown here is derived from an EMBL/GenBank/DDBJ whole genome shotgun (WGS) entry which is preliminary data.</text>
</comment>
<evidence type="ECO:0000256" key="3">
    <source>
        <dbReference type="ARBA" id="ARBA00012535"/>
    </source>
</evidence>
<dbReference type="Pfam" id="PF01593">
    <property type="entry name" value="Amino_oxidase"/>
    <property type="match status" value="2"/>
</dbReference>
<dbReference type="SUPFAM" id="SSF54373">
    <property type="entry name" value="FAD-linked reductases, C-terminal domain"/>
    <property type="match status" value="1"/>
</dbReference>
<dbReference type="PANTHER" id="PTHR10742">
    <property type="entry name" value="FLAVIN MONOAMINE OXIDASE"/>
    <property type="match status" value="1"/>
</dbReference>
<reference evidence="9" key="2">
    <citation type="submission" date="2019-02" db="EMBL/GenBank/DDBJ databases">
        <title>Granulicella sibirica sp. nov., a psychrotolerant acidobacterium isolated from an organic soil layer in forested tundra, West Siberia.</title>
        <authorList>
            <person name="Oshkin I.Y."/>
            <person name="Kulichevskaya I.S."/>
            <person name="Rijpstra W.I.C."/>
            <person name="Sinninghe Damste J.S."/>
            <person name="Rakitin A.L."/>
            <person name="Ravin N.V."/>
            <person name="Dedysh S.N."/>
        </authorList>
    </citation>
    <scope>NUCLEOTIDE SEQUENCE [LARGE SCALE GENOMIC DNA]</scope>
    <source>
        <strain evidence="9">AF10</strain>
    </source>
</reference>
<dbReference type="Gene3D" id="3.50.50.60">
    <property type="entry name" value="FAD/NAD(P)-binding domain"/>
    <property type="match status" value="1"/>
</dbReference>
<reference evidence="8 9" key="1">
    <citation type="submission" date="2018-11" db="EMBL/GenBank/DDBJ databases">
        <authorList>
            <person name="Mardanov A.V."/>
            <person name="Ravin N.V."/>
            <person name="Dedysh S.N."/>
        </authorList>
    </citation>
    <scope>NUCLEOTIDE SEQUENCE [LARGE SCALE GENOMIC DNA]</scope>
    <source>
        <strain evidence="8 9">AF10</strain>
    </source>
</reference>
<evidence type="ECO:0000313" key="9">
    <source>
        <dbReference type="Proteomes" id="UP000289437"/>
    </source>
</evidence>
<dbReference type="OrthoDB" id="56323at2"/>
<dbReference type="InterPro" id="IPR050281">
    <property type="entry name" value="Flavin_monoamine_oxidase"/>
</dbReference>
<protein>
    <recommendedName>
        <fullName evidence="4">Tryptophan 2-monooxygenase</fullName>
        <ecNumber evidence="3">1.13.12.3</ecNumber>
    </recommendedName>
</protein>
<dbReference type="InterPro" id="IPR002937">
    <property type="entry name" value="Amino_oxidase"/>
</dbReference>
<evidence type="ECO:0000256" key="2">
    <source>
        <dbReference type="ARBA" id="ARBA00005833"/>
    </source>
</evidence>
<sequence length="430" mass="46678">MDVFDVVVVGAGMAGLTAARALLERGLTVCVVEAQDRVGGRVLTRRLGDTVVELGAEFVHGRPTELWALIQEAGVTAVERDGAMMESEGDGVLSESDEEGGFSILDELEDYKGPDCGFLEYIERMDVDEEDQLMLIRYVEGFNAADARDASVIALGLQQKAEDAISGDRMWHVREGYARLPEYLAERAAALGGAVRLGMPVEEIRWERGAVAVQCASAETIKGKRVVVTLPLGVLQAGVVRFIPEPEDRLEIATRMRMGQVVRFTLVFRGAFWHGLKPQPQMQTMSFLFSLDEVPGVWWTPHPEGEATLTGWVGGPRSDALAALTAEEIGEQACETLARIFGLQADDVLAGLVACEPHDWRSDPWTLGAYSYIPAGEIDSPRALGVPVEETLYFAGEHTDVTGHWGTVHAAMRSGLRAAEQILGEISALG</sequence>
<dbReference type="EC" id="1.13.12.3" evidence="3"/>
<proteinExistence type="inferred from homology"/>
<dbReference type="Proteomes" id="UP000289437">
    <property type="component" value="Unassembled WGS sequence"/>
</dbReference>
<dbReference type="SUPFAM" id="SSF51905">
    <property type="entry name" value="FAD/NAD(P)-binding domain"/>
    <property type="match status" value="1"/>
</dbReference>
<dbReference type="PANTHER" id="PTHR10742:SF410">
    <property type="entry name" value="LYSINE-SPECIFIC HISTONE DEMETHYLASE 2"/>
    <property type="match status" value="1"/>
</dbReference>
<evidence type="ECO:0000256" key="5">
    <source>
        <dbReference type="ARBA" id="ARBA00023070"/>
    </source>
</evidence>
<comment type="catalytic activity">
    <reaction evidence="6">
        <text>L-tryptophan + O2 = indole-3-acetamide + CO2 + H2O</text>
        <dbReference type="Rhea" id="RHEA:16165"/>
        <dbReference type="ChEBI" id="CHEBI:15377"/>
        <dbReference type="ChEBI" id="CHEBI:15379"/>
        <dbReference type="ChEBI" id="CHEBI:16031"/>
        <dbReference type="ChEBI" id="CHEBI:16526"/>
        <dbReference type="ChEBI" id="CHEBI:57912"/>
        <dbReference type="EC" id="1.13.12.3"/>
    </reaction>
</comment>
<dbReference type="PRINTS" id="PR00419">
    <property type="entry name" value="ADXRDTASE"/>
</dbReference>
<evidence type="ECO:0000313" key="8">
    <source>
        <dbReference type="EMBL" id="RXH58834.1"/>
    </source>
</evidence>
<gene>
    <name evidence="8" type="ORF">GRAN_2144</name>
</gene>
<evidence type="ECO:0000256" key="6">
    <source>
        <dbReference type="ARBA" id="ARBA00047321"/>
    </source>
</evidence>
<feature type="domain" description="Amine oxidase" evidence="7">
    <location>
        <begin position="137"/>
        <end position="423"/>
    </location>
</feature>
<dbReference type="AlphaFoldDB" id="A0A4V1L6D0"/>
<organism evidence="8 9">
    <name type="scientific">Granulicella sibirica</name>
    <dbReference type="NCBI Taxonomy" id="2479048"/>
    <lineage>
        <taxon>Bacteria</taxon>
        <taxon>Pseudomonadati</taxon>
        <taxon>Acidobacteriota</taxon>
        <taxon>Terriglobia</taxon>
        <taxon>Terriglobales</taxon>
        <taxon>Acidobacteriaceae</taxon>
        <taxon>Granulicella</taxon>
    </lineage>
</organism>
<keyword evidence="9" id="KW-1185">Reference proteome</keyword>
<feature type="domain" description="Amine oxidase" evidence="7">
    <location>
        <begin position="13"/>
        <end position="77"/>
    </location>
</feature>
<evidence type="ECO:0000259" key="7">
    <source>
        <dbReference type="Pfam" id="PF01593"/>
    </source>
</evidence>
<comment type="pathway">
    <text evidence="1">Plant hormone metabolism; auxin biosynthesis.</text>
</comment>